<evidence type="ECO:0000313" key="1">
    <source>
        <dbReference type="EMBL" id="AZF89471.1"/>
    </source>
</evidence>
<dbReference type="Proteomes" id="UP000325900">
    <property type="component" value="Segment"/>
</dbReference>
<organism evidence="1 2">
    <name type="scientific">Clostridium phage CPD7</name>
    <dbReference type="NCBI Taxonomy" id="2483608"/>
    <lineage>
        <taxon>Viruses</taxon>
        <taxon>Duplodnaviria</taxon>
        <taxon>Heunggongvirae</taxon>
        <taxon>Uroviricota</taxon>
        <taxon>Caudoviricetes</taxon>
        <taxon>Guelinviridae</taxon>
        <taxon>Susfortunavirus</taxon>
        <taxon>Susfortunavirus susfortuna</taxon>
    </lineage>
</organism>
<sequence>MIVRAINDCFELKRNKCYVAENYDKDYYIITLGSEDRRLFLKSRFIIVDNDSVYKEGYTGGYTLNRKGPERKSSDTIYTPAHYKRGIETWDYTDSWDMDFLEGNIIKYVTRWRDKNGVDDLRKALMYLQRLLEREENKNEN</sequence>
<dbReference type="InterPro" id="IPR021739">
    <property type="entry name" value="SaV-like"/>
</dbReference>
<protein>
    <recommendedName>
        <fullName evidence="3">DUF3310 domain-containing protein</fullName>
    </recommendedName>
</protein>
<dbReference type="Pfam" id="PF11753">
    <property type="entry name" value="DUF3310"/>
    <property type="match status" value="1"/>
</dbReference>
<gene>
    <name evidence="1" type="ORF">CPD7_03</name>
</gene>
<evidence type="ECO:0008006" key="3">
    <source>
        <dbReference type="Google" id="ProtNLM"/>
    </source>
</evidence>
<reference evidence="1 2" key="1">
    <citation type="submission" date="2018-10" db="EMBL/GenBank/DDBJ databases">
        <title>Complete genome sequence of Clostridium perfringens phage CPD7.</title>
        <authorList>
            <person name="Shin D."/>
            <person name="Ryu S."/>
        </authorList>
    </citation>
    <scope>NUCLEOTIDE SEQUENCE [LARGE SCALE GENOMIC DNA]</scope>
</reference>
<dbReference type="EMBL" id="MK017820">
    <property type="protein sequence ID" value="AZF89471.1"/>
    <property type="molecule type" value="Genomic_DNA"/>
</dbReference>
<name>A0A5H2TSS4_9CAUD</name>
<proteinExistence type="predicted"/>
<evidence type="ECO:0000313" key="2">
    <source>
        <dbReference type="Proteomes" id="UP000325900"/>
    </source>
</evidence>
<accession>A0A5H2TSS4</accession>